<accession>A0A151TQX8</accession>
<dbReference type="InterPro" id="IPR043519">
    <property type="entry name" value="NT_sf"/>
</dbReference>
<evidence type="ECO:0000313" key="3">
    <source>
        <dbReference type="EMBL" id="KYP69484.1"/>
    </source>
</evidence>
<dbReference type="PANTHER" id="PTHR45979:SF6">
    <property type="entry name" value="NUCLEOTIDYLTRANSFERASE DOMAIN PROTEIN"/>
    <property type="match status" value="1"/>
</dbReference>
<name>A0A151TQX8_CAJCA</name>
<dbReference type="InterPro" id="IPR058921">
    <property type="entry name" value="PAP/OAS1-rel"/>
</dbReference>
<keyword evidence="4" id="KW-1185">Reference proteome</keyword>
<dbReference type="SUPFAM" id="SSF81631">
    <property type="entry name" value="PAP/OAS1 substrate-binding domain"/>
    <property type="match status" value="1"/>
</dbReference>
<feature type="domain" description="Poly(A) RNA polymerase mitochondrial-like central palm" evidence="1">
    <location>
        <begin position="18"/>
        <end position="140"/>
    </location>
</feature>
<dbReference type="InterPro" id="IPR058920">
    <property type="entry name" value="PAP-OAS1-bd-rel"/>
</dbReference>
<protein>
    <submittedName>
        <fullName evidence="3">Uncharacterized protein</fullName>
    </submittedName>
</protein>
<sequence length="462" mass="52813">MLLIDEELWRMAEERTQEILWTIEPNVLSEVNRKDVIEYVQKLIGGYHESEVFALGSFPLKTYLPDGDVDLTALSRVDEEEDLAQTVCDLLQSGEDPEYQVQDVQYIRAQVPLVKCTIKGIAVDISFNQMPGLYTLRFLEQVDQLVGKNYIFKRSIILIKAWCYYESRLLGGHFGLLTTYALEILVLYIINRFHSSVRGPLEVLYIFLDYYRSFDWEHNYISIWGPRALSSLPEIVDIPECDRGQFLLQKEFLQNYKDMCSSFTARASENVTQEFSVKSMNILDPLRDDNNVGRSVTMASLYRMRLAFSYGSKKLKKILKLPGQYMGAALEKFFRSTLDRNGKGQRADVDIPVSPFGTGRSEESVIRGDCNSYYGALQYIQKINAKPPLTENSSFSISPSQDHIPALSMQQHWSMFYPSGTEVYIPPEQTLYHPTYEGGMSRGTGTYIPDLVCCLSSQILSI</sequence>
<dbReference type="Gene3D" id="1.10.1410.10">
    <property type="match status" value="1"/>
</dbReference>
<dbReference type="STRING" id="3821.A0A151TQX8"/>
<dbReference type="EMBL" id="CM003605">
    <property type="protein sequence ID" value="KYP69484.1"/>
    <property type="molecule type" value="Genomic_DNA"/>
</dbReference>
<reference evidence="3 4" key="1">
    <citation type="journal article" date="2012" name="Nat. Biotechnol.">
        <title>Draft genome sequence of pigeonpea (Cajanus cajan), an orphan legume crop of resource-poor farmers.</title>
        <authorList>
            <person name="Varshney R.K."/>
            <person name="Chen W."/>
            <person name="Li Y."/>
            <person name="Bharti A.K."/>
            <person name="Saxena R.K."/>
            <person name="Schlueter J.A."/>
            <person name="Donoghue M.T."/>
            <person name="Azam S."/>
            <person name="Fan G."/>
            <person name="Whaley A.M."/>
            <person name="Farmer A.D."/>
            <person name="Sheridan J."/>
            <person name="Iwata A."/>
            <person name="Tuteja R."/>
            <person name="Penmetsa R.V."/>
            <person name="Wu W."/>
            <person name="Upadhyaya H.D."/>
            <person name="Yang S.P."/>
            <person name="Shah T."/>
            <person name="Saxena K.B."/>
            <person name="Michael T."/>
            <person name="McCombie W.R."/>
            <person name="Yang B."/>
            <person name="Zhang G."/>
            <person name="Yang H."/>
            <person name="Wang J."/>
            <person name="Spillane C."/>
            <person name="Cook D.R."/>
            <person name="May G.D."/>
            <person name="Xu X."/>
            <person name="Jackson S.A."/>
        </authorList>
    </citation>
    <scope>NUCLEOTIDE SEQUENCE [LARGE SCALE GENOMIC DNA]</scope>
    <source>
        <strain evidence="4">cv. Asha</strain>
    </source>
</reference>
<dbReference type="Gramene" id="C.cajan_08427.t">
    <property type="protein sequence ID" value="C.cajan_08427.t"/>
    <property type="gene ID" value="C.cajan_08427"/>
</dbReference>
<dbReference type="InterPro" id="IPR054708">
    <property type="entry name" value="MTPAP-like_central"/>
</dbReference>
<organism evidence="3 4">
    <name type="scientific">Cajanus cajan</name>
    <name type="common">Pigeon pea</name>
    <name type="synonym">Cajanus indicus</name>
    <dbReference type="NCBI Taxonomy" id="3821"/>
    <lineage>
        <taxon>Eukaryota</taxon>
        <taxon>Viridiplantae</taxon>
        <taxon>Streptophyta</taxon>
        <taxon>Embryophyta</taxon>
        <taxon>Tracheophyta</taxon>
        <taxon>Spermatophyta</taxon>
        <taxon>Magnoliopsida</taxon>
        <taxon>eudicotyledons</taxon>
        <taxon>Gunneridae</taxon>
        <taxon>Pentapetalae</taxon>
        <taxon>rosids</taxon>
        <taxon>fabids</taxon>
        <taxon>Fabales</taxon>
        <taxon>Fabaceae</taxon>
        <taxon>Papilionoideae</taxon>
        <taxon>50 kb inversion clade</taxon>
        <taxon>NPAAA clade</taxon>
        <taxon>indigoferoid/millettioid clade</taxon>
        <taxon>Phaseoleae</taxon>
        <taxon>Cajanus</taxon>
    </lineage>
</organism>
<evidence type="ECO:0000313" key="4">
    <source>
        <dbReference type="Proteomes" id="UP000075243"/>
    </source>
</evidence>
<feature type="domain" description="PAP/OAS1 substrate-binding-related" evidence="2">
    <location>
        <begin position="146"/>
        <end position="338"/>
    </location>
</feature>
<dbReference type="OMA" id="ILCTIQP"/>
<dbReference type="Gene3D" id="3.30.460.10">
    <property type="entry name" value="Beta Polymerase, domain 2"/>
    <property type="match status" value="1"/>
</dbReference>
<dbReference type="AlphaFoldDB" id="A0A151TQX8"/>
<dbReference type="Pfam" id="PF22600">
    <property type="entry name" value="MTPAP-like_central"/>
    <property type="match status" value="1"/>
</dbReference>
<dbReference type="Pfam" id="PF26180">
    <property type="entry name" value="PAP-OAS1"/>
    <property type="match status" value="1"/>
</dbReference>
<dbReference type="SUPFAM" id="SSF81301">
    <property type="entry name" value="Nucleotidyltransferase"/>
    <property type="match status" value="1"/>
</dbReference>
<evidence type="ECO:0000259" key="2">
    <source>
        <dbReference type="Pfam" id="PF26180"/>
    </source>
</evidence>
<dbReference type="PANTHER" id="PTHR45979">
    <property type="entry name" value="PAP/OAS1 SUBSTRATE-BINDING DOMAIN SUPERFAMILY"/>
    <property type="match status" value="1"/>
</dbReference>
<evidence type="ECO:0000259" key="1">
    <source>
        <dbReference type="Pfam" id="PF22600"/>
    </source>
</evidence>
<gene>
    <name evidence="3" type="ORF">KK1_008675</name>
</gene>
<dbReference type="Proteomes" id="UP000075243">
    <property type="component" value="Chromosome 3"/>
</dbReference>
<dbReference type="CDD" id="cd05402">
    <property type="entry name" value="NT_PAP_TUTase"/>
    <property type="match status" value="1"/>
</dbReference>
<proteinExistence type="predicted"/>